<sequence length="227" mass="25304">MLALVNELTTTMFCLKDAQSRYVAVNATFVQRTNVRSQRQVLGRTATELFVPELAERYEEQDGQVLATGRPLRNELELIRPPGGVARWYLTAKHPLVHEGATVGLVSISQDLGNDDVRDVDMVALGRVLEFIEDHLDGPIRVPQLAQVAGWGADALERRVRRAFHRSPGQLVLTARIDRARTLLTRSDAPLAQIALDVGFYDQAAFSRTFARLTGQTPSQFRRAGRT</sequence>
<dbReference type="PANTHER" id="PTHR46796">
    <property type="entry name" value="HTH-TYPE TRANSCRIPTIONAL ACTIVATOR RHAS-RELATED"/>
    <property type="match status" value="1"/>
</dbReference>
<evidence type="ECO:0000313" key="5">
    <source>
        <dbReference type="EMBL" id="GAB97005.1"/>
    </source>
</evidence>
<dbReference type="InterPro" id="IPR050204">
    <property type="entry name" value="AraC_XylS_family_regulators"/>
</dbReference>
<keyword evidence="2" id="KW-0238">DNA-binding</keyword>
<feature type="domain" description="HTH araC/xylS-type" evidence="4">
    <location>
        <begin position="126"/>
        <end position="224"/>
    </location>
</feature>
<dbReference type="InterPro" id="IPR013656">
    <property type="entry name" value="PAS_4"/>
</dbReference>
<dbReference type="OrthoDB" id="2060755at2"/>
<dbReference type="GO" id="GO:0003700">
    <property type="term" value="F:DNA-binding transcription factor activity"/>
    <property type="evidence" value="ECO:0007669"/>
    <property type="project" value="InterPro"/>
</dbReference>
<evidence type="ECO:0000256" key="3">
    <source>
        <dbReference type="ARBA" id="ARBA00023163"/>
    </source>
</evidence>
<protein>
    <submittedName>
        <fullName evidence="5">Putative AraC family transcriptional regulator</fullName>
    </submittedName>
</protein>
<dbReference type="Proteomes" id="UP000008366">
    <property type="component" value="Unassembled WGS sequence"/>
</dbReference>
<dbReference type="CDD" id="cd00130">
    <property type="entry name" value="PAS"/>
    <property type="match status" value="1"/>
</dbReference>
<name>K6WCK7_9MICO</name>
<dbReference type="Gene3D" id="3.30.450.20">
    <property type="entry name" value="PAS domain"/>
    <property type="match status" value="1"/>
</dbReference>
<dbReference type="Gene3D" id="1.10.10.60">
    <property type="entry name" value="Homeodomain-like"/>
    <property type="match status" value="1"/>
</dbReference>
<dbReference type="eggNOG" id="COG2207">
    <property type="taxonomic scope" value="Bacteria"/>
</dbReference>
<dbReference type="GO" id="GO:0043565">
    <property type="term" value="F:sequence-specific DNA binding"/>
    <property type="evidence" value="ECO:0007669"/>
    <property type="project" value="InterPro"/>
</dbReference>
<dbReference type="InterPro" id="IPR035965">
    <property type="entry name" value="PAS-like_dom_sf"/>
</dbReference>
<dbReference type="PROSITE" id="PS00041">
    <property type="entry name" value="HTH_ARAC_FAMILY_1"/>
    <property type="match status" value="1"/>
</dbReference>
<dbReference type="EMBL" id="BAHD01000054">
    <property type="protein sequence ID" value="GAB97005.1"/>
    <property type="molecule type" value="Genomic_DNA"/>
</dbReference>
<evidence type="ECO:0000256" key="2">
    <source>
        <dbReference type="ARBA" id="ARBA00023125"/>
    </source>
</evidence>
<dbReference type="SUPFAM" id="SSF55785">
    <property type="entry name" value="PYP-like sensor domain (PAS domain)"/>
    <property type="match status" value="1"/>
</dbReference>
<dbReference type="PRINTS" id="PR00032">
    <property type="entry name" value="HTHARAC"/>
</dbReference>
<dbReference type="SUPFAM" id="SSF46689">
    <property type="entry name" value="Homeodomain-like"/>
    <property type="match status" value="1"/>
</dbReference>
<dbReference type="InterPro" id="IPR018060">
    <property type="entry name" value="HTH_AraC"/>
</dbReference>
<dbReference type="InterPro" id="IPR000014">
    <property type="entry name" value="PAS"/>
</dbReference>
<dbReference type="Pfam" id="PF08448">
    <property type="entry name" value="PAS_4"/>
    <property type="match status" value="1"/>
</dbReference>
<accession>K6WCK7</accession>
<dbReference type="AlphaFoldDB" id="K6WCK7"/>
<evidence type="ECO:0000313" key="6">
    <source>
        <dbReference type="Proteomes" id="UP000008366"/>
    </source>
</evidence>
<dbReference type="InterPro" id="IPR009057">
    <property type="entry name" value="Homeodomain-like_sf"/>
</dbReference>
<organism evidence="5 6">
    <name type="scientific">Kineosphaera limosa NBRC 100340</name>
    <dbReference type="NCBI Taxonomy" id="1184609"/>
    <lineage>
        <taxon>Bacteria</taxon>
        <taxon>Bacillati</taxon>
        <taxon>Actinomycetota</taxon>
        <taxon>Actinomycetes</taxon>
        <taxon>Micrococcales</taxon>
        <taxon>Dermatophilaceae</taxon>
        <taxon>Kineosphaera</taxon>
    </lineage>
</organism>
<proteinExistence type="predicted"/>
<dbReference type="PANTHER" id="PTHR46796:SF13">
    <property type="entry name" value="HTH-TYPE TRANSCRIPTIONAL ACTIVATOR RHAS"/>
    <property type="match status" value="1"/>
</dbReference>
<evidence type="ECO:0000256" key="1">
    <source>
        <dbReference type="ARBA" id="ARBA00023015"/>
    </source>
</evidence>
<dbReference type="SMART" id="SM00342">
    <property type="entry name" value="HTH_ARAC"/>
    <property type="match status" value="1"/>
</dbReference>
<gene>
    <name evidence="5" type="ORF">KILIM_054_00150</name>
</gene>
<dbReference type="STRING" id="1184609.KILIM_054_00150"/>
<keyword evidence="6" id="KW-1185">Reference proteome</keyword>
<dbReference type="InterPro" id="IPR018062">
    <property type="entry name" value="HTH_AraC-typ_CS"/>
</dbReference>
<dbReference type="PROSITE" id="PS01124">
    <property type="entry name" value="HTH_ARAC_FAMILY_2"/>
    <property type="match status" value="1"/>
</dbReference>
<evidence type="ECO:0000259" key="4">
    <source>
        <dbReference type="PROSITE" id="PS01124"/>
    </source>
</evidence>
<reference evidence="5 6" key="1">
    <citation type="submission" date="2012-08" db="EMBL/GenBank/DDBJ databases">
        <title>Whole genome shotgun sequence of Kineosphaera limosa NBRC 100340.</title>
        <authorList>
            <person name="Yoshida I."/>
            <person name="Isaki S."/>
            <person name="Hosoyama A."/>
            <person name="Tsuchikane K."/>
            <person name="Katsumata H."/>
            <person name="Ando Y."/>
            <person name="Ohji S."/>
            <person name="Hamada M."/>
            <person name="Tamura T."/>
            <person name="Yamazoe A."/>
            <person name="Yamazaki S."/>
            <person name="Fujita N."/>
        </authorList>
    </citation>
    <scope>NUCLEOTIDE SEQUENCE [LARGE SCALE GENOMIC DNA]</scope>
    <source>
        <strain evidence="5 6">NBRC 100340</strain>
    </source>
</reference>
<comment type="caution">
    <text evidence="5">The sequence shown here is derived from an EMBL/GenBank/DDBJ whole genome shotgun (WGS) entry which is preliminary data.</text>
</comment>
<keyword evidence="3" id="KW-0804">Transcription</keyword>
<dbReference type="Pfam" id="PF12833">
    <property type="entry name" value="HTH_18"/>
    <property type="match status" value="1"/>
</dbReference>
<dbReference type="InterPro" id="IPR020449">
    <property type="entry name" value="Tscrpt_reg_AraC-type_HTH"/>
</dbReference>
<keyword evidence="1" id="KW-0805">Transcription regulation</keyword>